<keyword evidence="4 9" id="KW-0436">Ligase</keyword>
<accession>A0A1E8PVU9</accession>
<comment type="similarity">
    <text evidence="9">Belongs to the MurCDEF family.</text>
</comment>
<dbReference type="EC" id="6.3.2.9" evidence="9"/>
<comment type="caution">
    <text evidence="11">The sequence shown here is derived from an EMBL/GenBank/DDBJ whole genome shotgun (WGS) entry which is preliminary data.</text>
</comment>
<evidence type="ECO:0000313" key="11">
    <source>
        <dbReference type="EMBL" id="OFJ50435.1"/>
    </source>
</evidence>
<keyword evidence="8 9" id="KW-0131">Cell cycle</keyword>
<name>A0A1E8PVU9_9MYCO</name>
<dbReference type="GO" id="GO:0005524">
    <property type="term" value="F:ATP binding"/>
    <property type="evidence" value="ECO:0007669"/>
    <property type="project" value="UniProtKB-UniRule"/>
</dbReference>
<dbReference type="GO" id="GO:0009252">
    <property type="term" value="P:peptidoglycan biosynthetic process"/>
    <property type="evidence" value="ECO:0007669"/>
    <property type="project" value="UniProtKB-UniRule"/>
</dbReference>
<dbReference type="SUPFAM" id="SSF53623">
    <property type="entry name" value="MurD-like peptide ligases, catalytic domain"/>
    <property type="match status" value="1"/>
</dbReference>
<dbReference type="GO" id="GO:0051301">
    <property type="term" value="P:cell division"/>
    <property type="evidence" value="ECO:0007669"/>
    <property type="project" value="UniProtKB-KW"/>
</dbReference>
<keyword evidence="12" id="KW-1185">Reference proteome</keyword>
<evidence type="ECO:0000256" key="2">
    <source>
        <dbReference type="ARBA" id="ARBA00004752"/>
    </source>
</evidence>
<reference evidence="11 12" key="1">
    <citation type="submission" date="2016-09" db="EMBL/GenBank/DDBJ databases">
        <title>genome sequence of Mycobacterium sp. 739 SCH.</title>
        <authorList>
            <person name="Greninger A.L."/>
            <person name="Qin X."/>
            <person name="Jerome K."/>
            <person name="Vora S."/>
            <person name="Quinn K."/>
        </authorList>
    </citation>
    <scope>NUCLEOTIDE SEQUENCE [LARGE SCALE GENOMIC DNA]</scope>
    <source>
        <strain evidence="11 12">SCH</strain>
    </source>
</reference>
<sequence>MRPDLHGRTVGIWGLGREGMSMADVAAAAGAARIVAVDDAGRVPFTTPQGIDGLEVFRGPEHLALLRTCDVVFVSPGVPWRQPAFADLRTSGVRVSSAADWFVTRFAAQTIGVTGTKGKSTTASFLGHLLRAVGVDAVVAGNIGTPLSDLEPAPGQVVVAEVSSQQAALLTASPAVAVITNLFSDHLDWHGDPAAYHAAKANVFRLGARALVCPPEVPTRLAAIGIDELPPTLRLVEPADVRPLPGQGVMSYPHNAVNGALAAAAAEVFTGAPVPAEVVDAAARDFAGLPHRLQTVRVTGPAEHPVRWIDDTLATTGESVVAALRAMPPDATVALIVGGMDRRLDYRQVDEHLCSGVTNVTLIQSPSNGARIGERFAAAHPERTHLVDSLEAAVRTAAAVPGVDVVLLSPGAASYDLFANYEAKGAAFAGFVDGLSSGVVGSN</sequence>
<dbReference type="GO" id="GO:0004326">
    <property type="term" value="F:tetrahydrofolylpolyglutamate synthase activity"/>
    <property type="evidence" value="ECO:0007669"/>
    <property type="project" value="InterPro"/>
</dbReference>
<keyword evidence="9" id="KW-0573">Peptidoglycan synthesis</keyword>
<dbReference type="PANTHER" id="PTHR43692">
    <property type="entry name" value="UDP-N-ACETYLMURAMOYLALANINE--D-GLUTAMATE LIGASE"/>
    <property type="match status" value="1"/>
</dbReference>
<evidence type="ECO:0000256" key="5">
    <source>
        <dbReference type="ARBA" id="ARBA00022618"/>
    </source>
</evidence>
<dbReference type="AlphaFoldDB" id="A0A1E8PVU9"/>
<feature type="binding site" evidence="9">
    <location>
        <begin position="115"/>
        <end position="121"/>
    </location>
    <ligand>
        <name>ATP</name>
        <dbReference type="ChEBI" id="CHEBI:30616"/>
    </ligand>
</feature>
<evidence type="ECO:0000256" key="8">
    <source>
        <dbReference type="ARBA" id="ARBA00023306"/>
    </source>
</evidence>
<dbReference type="RefSeq" id="WP_070356332.1">
    <property type="nucleotide sequence ID" value="NZ_CP043474.1"/>
</dbReference>
<dbReference type="HAMAP" id="MF_00639">
    <property type="entry name" value="MurD"/>
    <property type="match status" value="1"/>
</dbReference>
<dbReference type="GO" id="GO:0008764">
    <property type="term" value="F:UDP-N-acetylmuramoylalanine-D-glutamate ligase activity"/>
    <property type="evidence" value="ECO:0007669"/>
    <property type="project" value="UniProtKB-UniRule"/>
</dbReference>
<dbReference type="Gene3D" id="3.40.50.720">
    <property type="entry name" value="NAD(P)-binding Rossmann-like Domain"/>
    <property type="match status" value="1"/>
</dbReference>
<dbReference type="InterPro" id="IPR036615">
    <property type="entry name" value="Mur_ligase_C_dom_sf"/>
</dbReference>
<dbReference type="SUPFAM" id="SSF53244">
    <property type="entry name" value="MurD-like peptide ligases, peptide-binding domain"/>
    <property type="match status" value="1"/>
</dbReference>
<evidence type="ECO:0000256" key="3">
    <source>
        <dbReference type="ARBA" id="ARBA00022490"/>
    </source>
</evidence>
<dbReference type="InterPro" id="IPR018109">
    <property type="entry name" value="Folylpolyglutamate_synth_CS"/>
</dbReference>
<dbReference type="Proteomes" id="UP000178953">
    <property type="component" value="Unassembled WGS sequence"/>
</dbReference>
<comment type="subcellular location">
    <subcellularLocation>
        <location evidence="1 9">Cytoplasm</location>
    </subcellularLocation>
</comment>
<dbReference type="GO" id="GO:0071555">
    <property type="term" value="P:cell wall organization"/>
    <property type="evidence" value="ECO:0007669"/>
    <property type="project" value="UniProtKB-KW"/>
</dbReference>
<keyword evidence="9" id="KW-0961">Cell wall biogenesis/degradation</keyword>
<organism evidence="11 12">
    <name type="scientific">Mycolicibacterium grossiae</name>
    <dbReference type="NCBI Taxonomy" id="1552759"/>
    <lineage>
        <taxon>Bacteria</taxon>
        <taxon>Bacillati</taxon>
        <taxon>Actinomycetota</taxon>
        <taxon>Actinomycetes</taxon>
        <taxon>Mycobacteriales</taxon>
        <taxon>Mycobacteriaceae</taxon>
        <taxon>Mycolicibacterium</taxon>
    </lineage>
</organism>
<dbReference type="InterPro" id="IPR036565">
    <property type="entry name" value="Mur-like_cat_sf"/>
</dbReference>
<protein>
    <recommendedName>
        <fullName evidence="9">UDP-N-acetylmuramoylalanine--D-glutamate ligase</fullName>
        <ecNumber evidence="9">6.3.2.9</ecNumber>
    </recommendedName>
    <alternativeName>
        <fullName evidence="9">D-glutamic acid-adding enzyme</fullName>
    </alternativeName>
    <alternativeName>
        <fullName evidence="9">UDP-N-acetylmuramoyl-L-alanyl-D-glutamate synthetase</fullName>
    </alternativeName>
</protein>
<evidence type="ECO:0000259" key="10">
    <source>
        <dbReference type="Pfam" id="PF08245"/>
    </source>
</evidence>
<dbReference type="InterPro" id="IPR005762">
    <property type="entry name" value="MurD"/>
</dbReference>
<dbReference type="GO" id="GO:0008360">
    <property type="term" value="P:regulation of cell shape"/>
    <property type="evidence" value="ECO:0007669"/>
    <property type="project" value="UniProtKB-KW"/>
</dbReference>
<evidence type="ECO:0000256" key="9">
    <source>
        <dbReference type="HAMAP-Rule" id="MF_00639"/>
    </source>
</evidence>
<evidence type="ECO:0000313" key="12">
    <source>
        <dbReference type="Proteomes" id="UP000178953"/>
    </source>
</evidence>
<comment type="function">
    <text evidence="9">Cell wall formation. Catalyzes the addition of glutamate to the nucleotide precursor UDP-N-acetylmuramoyl-L-alanine (UMA).</text>
</comment>
<dbReference type="UniPathway" id="UPA00219"/>
<comment type="catalytic activity">
    <reaction evidence="9">
        <text>UDP-N-acetyl-alpha-D-muramoyl-L-alanine + D-glutamate + ATP = UDP-N-acetyl-alpha-D-muramoyl-L-alanyl-D-glutamate + ADP + phosphate + H(+)</text>
        <dbReference type="Rhea" id="RHEA:16429"/>
        <dbReference type="ChEBI" id="CHEBI:15378"/>
        <dbReference type="ChEBI" id="CHEBI:29986"/>
        <dbReference type="ChEBI" id="CHEBI:30616"/>
        <dbReference type="ChEBI" id="CHEBI:43474"/>
        <dbReference type="ChEBI" id="CHEBI:83898"/>
        <dbReference type="ChEBI" id="CHEBI:83900"/>
        <dbReference type="ChEBI" id="CHEBI:456216"/>
        <dbReference type="EC" id="6.3.2.9"/>
    </reaction>
</comment>
<keyword evidence="7 9" id="KW-0067">ATP-binding</keyword>
<proteinExistence type="inferred from homology"/>
<gene>
    <name evidence="9" type="primary">murD</name>
    <name evidence="11" type="ORF">BEL07_28230</name>
</gene>
<dbReference type="GO" id="GO:0005737">
    <property type="term" value="C:cytoplasm"/>
    <property type="evidence" value="ECO:0007669"/>
    <property type="project" value="UniProtKB-SubCell"/>
</dbReference>
<dbReference type="PANTHER" id="PTHR43692:SF1">
    <property type="entry name" value="UDP-N-ACETYLMURAMOYLALANINE--D-GLUTAMATE LIGASE"/>
    <property type="match status" value="1"/>
</dbReference>
<evidence type="ECO:0000256" key="4">
    <source>
        <dbReference type="ARBA" id="ARBA00022598"/>
    </source>
</evidence>
<evidence type="ECO:0000256" key="1">
    <source>
        <dbReference type="ARBA" id="ARBA00004496"/>
    </source>
</evidence>
<keyword evidence="9" id="KW-0133">Cell shape</keyword>
<keyword evidence="5 9" id="KW-0132">Cell division</keyword>
<dbReference type="Gene3D" id="3.40.1190.10">
    <property type="entry name" value="Mur-like, catalytic domain"/>
    <property type="match status" value="1"/>
</dbReference>
<feature type="domain" description="Mur ligase central" evidence="10">
    <location>
        <begin position="113"/>
        <end position="205"/>
    </location>
</feature>
<evidence type="ECO:0000256" key="7">
    <source>
        <dbReference type="ARBA" id="ARBA00022840"/>
    </source>
</evidence>
<keyword evidence="3 9" id="KW-0963">Cytoplasm</keyword>
<keyword evidence="6 9" id="KW-0547">Nucleotide-binding</keyword>
<dbReference type="EMBL" id="MCHX01000129">
    <property type="protein sequence ID" value="OFJ50435.1"/>
    <property type="molecule type" value="Genomic_DNA"/>
</dbReference>
<dbReference type="SUPFAM" id="SSF51984">
    <property type="entry name" value="MurCD N-terminal domain"/>
    <property type="match status" value="1"/>
</dbReference>
<dbReference type="PROSITE" id="PS01011">
    <property type="entry name" value="FOLYLPOLYGLU_SYNT_1"/>
    <property type="match status" value="1"/>
</dbReference>
<dbReference type="InterPro" id="IPR013221">
    <property type="entry name" value="Mur_ligase_cen"/>
</dbReference>
<comment type="pathway">
    <text evidence="2 9">Cell wall biogenesis; peptidoglycan biosynthesis.</text>
</comment>
<dbReference type="Pfam" id="PF08245">
    <property type="entry name" value="Mur_ligase_M"/>
    <property type="match status" value="1"/>
</dbReference>
<evidence type="ECO:0000256" key="6">
    <source>
        <dbReference type="ARBA" id="ARBA00022741"/>
    </source>
</evidence>
<dbReference type="Gene3D" id="3.90.190.20">
    <property type="entry name" value="Mur ligase, C-terminal domain"/>
    <property type="match status" value="1"/>
</dbReference>